<reference evidence="1 2" key="1">
    <citation type="submission" date="2017-05" db="EMBL/GenBank/DDBJ databases">
        <title>Complete and WGS of Bordetella genogroups.</title>
        <authorList>
            <person name="Spilker T."/>
            <person name="Lipuma J."/>
        </authorList>
    </citation>
    <scope>NUCLEOTIDE SEQUENCE [LARGE SCALE GENOMIC DNA]</scope>
    <source>
        <strain evidence="1 2">AU9795</strain>
    </source>
</reference>
<gene>
    <name evidence="1" type="ORF">CAL27_18820</name>
</gene>
<dbReference type="EMBL" id="NEVR01000004">
    <property type="protein sequence ID" value="OZI58736.1"/>
    <property type="molecule type" value="Genomic_DNA"/>
</dbReference>
<proteinExistence type="predicted"/>
<sequence length="93" mass="9913">MTTKHTPGPWEADGEYVQQVGQTEVGICAVLNMDEGGSKGWYPGETTRANARLIAAAPDLLEALRAVVRVADRATDEFDLARAAILKATGEQA</sequence>
<keyword evidence="2" id="KW-1185">Reference proteome</keyword>
<protein>
    <submittedName>
        <fullName evidence="1">Uncharacterized protein</fullName>
    </submittedName>
</protein>
<evidence type="ECO:0000313" key="1">
    <source>
        <dbReference type="EMBL" id="OZI58736.1"/>
    </source>
</evidence>
<evidence type="ECO:0000313" key="2">
    <source>
        <dbReference type="Proteomes" id="UP000216354"/>
    </source>
</evidence>
<name>A0ABX4EW79_9BORD</name>
<comment type="caution">
    <text evidence="1">The sequence shown here is derived from an EMBL/GenBank/DDBJ whole genome shotgun (WGS) entry which is preliminary data.</text>
</comment>
<dbReference type="Proteomes" id="UP000216354">
    <property type="component" value="Unassembled WGS sequence"/>
</dbReference>
<dbReference type="RefSeq" id="WP_094832460.1">
    <property type="nucleotide sequence ID" value="NZ_NEVR01000004.1"/>
</dbReference>
<accession>A0ABX4EW79</accession>
<organism evidence="1 2">
    <name type="scientific">Bordetella genomosp. 1</name>
    <dbReference type="NCBI Taxonomy" id="1395607"/>
    <lineage>
        <taxon>Bacteria</taxon>
        <taxon>Pseudomonadati</taxon>
        <taxon>Pseudomonadota</taxon>
        <taxon>Betaproteobacteria</taxon>
        <taxon>Burkholderiales</taxon>
        <taxon>Alcaligenaceae</taxon>
        <taxon>Bordetella</taxon>
    </lineage>
</organism>